<name>A0A5C3LM94_9AGAR</name>
<keyword evidence="2" id="KW-1185">Reference proteome</keyword>
<reference evidence="1 2" key="1">
    <citation type="journal article" date="2019" name="Nat. Ecol. Evol.">
        <title>Megaphylogeny resolves global patterns of mushroom evolution.</title>
        <authorList>
            <person name="Varga T."/>
            <person name="Krizsan K."/>
            <person name="Foldi C."/>
            <person name="Dima B."/>
            <person name="Sanchez-Garcia M."/>
            <person name="Sanchez-Ramirez S."/>
            <person name="Szollosi G.J."/>
            <person name="Szarkandi J.G."/>
            <person name="Papp V."/>
            <person name="Albert L."/>
            <person name="Andreopoulos W."/>
            <person name="Angelini C."/>
            <person name="Antonin V."/>
            <person name="Barry K.W."/>
            <person name="Bougher N.L."/>
            <person name="Buchanan P."/>
            <person name="Buyck B."/>
            <person name="Bense V."/>
            <person name="Catcheside P."/>
            <person name="Chovatia M."/>
            <person name="Cooper J."/>
            <person name="Damon W."/>
            <person name="Desjardin D."/>
            <person name="Finy P."/>
            <person name="Geml J."/>
            <person name="Haridas S."/>
            <person name="Hughes K."/>
            <person name="Justo A."/>
            <person name="Karasinski D."/>
            <person name="Kautmanova I."/>
            <person name="Kiss B."/>
            <person name="Kocsube S."/>
            <person name="Kotiranta H."/>
            <person name="LaButti K.M."/>
            <person name="Lechner B.E."/>
            <person name="Liimatainen K."/>
            <person name="Lipzen A."/>
            <person name="Lukacs Z."/>
            <person name="Mihaltcheva S."/>
            <person name="Morgado L.N."/>
            <person name="Niskanen T."/>
            <person name="Noordeloos M.E."/>
            <person name="Ohm R.A."/>
            <person name="Ortiz-Santana B."/>
            <person name="Ovrebo C."/>
            <person name="Racz N."/>
            <person name="Riley R."/>
            <person name="Savchenko A."/>
            <person name="Shiryaev A."/>
            <person name="Soop K."/>
            <person name="Spirin V."/>
            <person name="Szebenyi C."/>
            <person name="Tomsovsky M."/>
            <person name="Tulloss R.E."/>
            <person name="Uehling J."/>
            <person name="Grigoriev I.V."/>
            <person name="Vagvolgyi C."/>
            <person name="Papp T."/>
            <person name="Martin F.M."/>
            <person name="Miettinen O."/>
            <person name="Hibbett D.S."/>
            <person name="Nagy L.G."/>
        </authorList>
    </citation>
    <scope>NUCLEOTIDE SEQUENCE [LARGE SCALE GENOMIC DNA]</scope>
    <source>
        <strain evidence="1 2">CBS 166.37</strain>
    </source>
</reference>
<accession>A0A5C3LM94</accession>
<dbReference type="OrthoDB" id="2980193at2759"/>
<sequence length="88" mass="10187">MDKRLSLGQVTAQCCGYYRPRPHSPPHCIPPANRHAHQPLQPQDIQSIHDVRTLDTRTWYPINLRRWNPANRGILHSRADTAPLPHEL</sequence>
<gene>
    <name evidence="1" type="ORF">BDQ12DRAFT_690782</name>
</gene>
<evidence type="ECO:0000313" key="2">
    <source>
        <dbReference type="Proteomes" id="UP000308652"/>
    </source>
</evidence>
<evidence type="ECO:0000313" key="1">
    <source>
        <dbReference type="EMBL" id="TFK33707.1"/>
    </source>
</evidence>
<dbReference type="EMBL" id="ML213643">
    <property type="protein sequence ID" value="TFK33707.1"/>
    <property type="molecule type" value="Genomic_DNA"/>
</dbReference>
<dbReference type="AlphaFoldDB" id="A0A5C3LM94"/>
<organism evidence="1 2">
    <name type="scientific">Crucibulum laeve</name>
    <dbReference type="NCBI Taxonomy" id="68775"/>
    <lineage>
        <taxon>Eukaryota</taxon>
        <taxon>Fungi</taxon>
        <taxon>Dikarya</taxon>
        <taxon>Basidiomycota</taxon>
        <taxon>Agaricomycotina</taxon>
        <taxon>Agaricomycetes</taxon>
        <taxon>Agaricomycetidae</taxon>
        <taxon>Agaricales</taxon>
        <taxon>Agaricineae</taxon>
        <taxon>Nidulariaceae</taxon>
        <taxon>Crucibulum</taxon>
    </lineage>
</organism>
<protein>
    <submittedName>
        <fullName evidence="1">Uncharacterized protein</fullName>
    </submittedName>
</protein>
<feature type="non-terminal residue" evidence="1">
    <location>
        <position position="88"/>
    </location>
</feature>
<dbReference type="Proteomes" id="UP000308652">
    <property type="component" value="Unassembled WGS sequence"/>
</dbReference>
<proteinExistence type="predicted"/>